<protein>
    <submittedName>
        <fullName evidence="2">Uncharacterized protein</fullName>
    </submittedName>
</protein>
<feature type="compositionally biased region" description="Basic residues" evidence="1">
    <location>
        <begin position="91"/>
        <end position="104"/>
    </location>
</feature>
<dbReference type="EMBL" id="LLXI01009088">
    <property type="protein sequence ID" value="PKY63130.1"/>
    <property type="molecule type" value="Genomic_DNA"/>
</dbReference>
<dbReference type="VEuPathDB" id="FungiDB:FUN_018000"/>
<feature type="non-terminal residue" evidence="2">
    <location>
        <position position="179"/>
    </location>
</feature>
<comment type="caution">
    <text evidence="2">The sequence shown here is derived from an EMBL/GenBank/DDBJ whole genome shotgun (WGS) entry which is preliminary data.</text>
</comment>
<gene>
    <name evidence="2" type="ORF">RhiirA4_491081</name>
</gene>
<evidence type="ECO:0000313" key="2">
    <source>
        <dbReference type="EMBL" id="PKY63130.1"/>
    </source>
</evidence>
<accession>A0A2I1HW61</accession>
<proteinExistence type="predicted"/>
<evidence type="ECO:0000313" key="3">
    <source>
        <dbReference type="Proteomes" id="UP000234323"/>
    </source>
</evidence>
<feature type="region of interest" description="Disordered" evidence="1">
    <location>
        <begin position="85"/>
        <end position="104"/>
    </location>
</feature>
<evidence type="ECO:0000256" key="1">
    <source>
        <dbReference type="SAM" id="MobiDB-lite"/>
    </source>
</evidence>
<dbReference type="AlphaFoldDB" id="A0A2I1HW61"/>
<dbReference type="Proteomes" id="UP000234323">
    <property type="component" value="Unassembled WGS sequence"/>
</dbReference>
<keyword evidence="3" id="KW-1185">Reference proteome</keyword>
<reference evidence="2 3" key="1">
    <citation type="submission" date="2015-10" db="EMBL/GenBank/DDBJ databases">
        <title>Genome analyses suggest a sexual origin of heterokaryosis in a supposedly ancient asexual fungus.</title>
        <authorList>
            <person name="Ropars J."/>
            <person name="Sedzielewska K."/>
            <person name="Noel J."/>
            <person name="Charron P."/>
            <person name="Farinelli L."/>
            <person name="Marton T."/>
            <person name="Kruger M."/>
            <person name="Pelin A."/>
            <person name="Brachmann A."/>
            <person name="Corradi N."/>
        </authorList>
    </citation>
    <scope>NUCLEOTIDE SEQUENCE [LARGE SCALE GENOMIC DNA]</scope>
    <source>
        <strain evidence="2 3">A4</strain>
    </source>
</reference>
<organism evidence="2 3">
    <name type="scientific">Rhizophagus irregularis</name>
    <dbReference type="NCBI Taxonomy" id="588596"/>
    <lineage>
        <taxon>Eukaryota</taxon>
        <taxon>Fungi</taxon>
        <taxon>Fungi incertae sedis</taxon>
        <taxon>Mucoromycota</taxon>
        <taxon>Glomeromycotina</taxon>
        <taxon>Glomeromycetes</taxon>
        <taxon>Glomerales</taxon>
        <taxon>Glomeraceae</taxon>
        <taxon>Rhizophagus</taxon>
    </lineage>
</organism>
<sequence>MSDIYNELEEIKNKHEIEKYNELRERYQEDSSCLKCYSADKIEIGDWFKRFWKILQKVVGEVKSYNRNTYAKLLEYIRLTRKDGKESYPSSKKKKRQRIGEKKRRRRKTIRYNLICEHYIFNENDELILDDKAEENLLGNRELLTYGYIIEDDELNIRFAKFEEWLDKIESVTIKNKGY</sequence>
<name>A0A2I1HW61_9GLOM</name>